<dbReference type="PATRIC" id="fig|42253.5.peg.3524"/>
<reference evidence="2 3" key="1">
    <citation type="journal article" date="2015" name="Proc. Natl. Acad. Sci. U.S.A.">
        <title>Expanded metabolic versatility of ubiquitous nitrite-oxidizing bacteria from the genus Nitrospira.</title>
        <authorList>
            <person name="Koch H."/>
            <person name="Lucker S."/>
            <person name="Albertsen M."/>
            <person name="Kitzinger K."/>
            <person name="Herbold C."/>
            <person name="Spieck E."/>
            <person name="Nielsen P.H."/>
            <person name="Wagner M."/>
            <person name="Daims H."/>
        </authorList>
    </citation>
    <scope>NUCLEOTIDE SEQUENCE [LARGE SCALE GENOMIC DNA]</scope>
    <source>
        <strain evidence="2 3">NSP M-1</strain>
    </source>
</reference>
<proteinExistence type="predicted"/>
<dbReference type="Gene3D" id="2.60.120.560">
    <property type="entry name" value="Exo-inulinase, domain 1"/>
    <property type="match status" value="1"/>
</dbReference>
<keyword evidence="3" id="KW-1185">Reference proteome</keyword>
<dbReference type="Proteomes" id="UP000069205">
    <property type="component" value="Chromosome"/>
</dbReference>
<feature type="region of interest" description="Disordered" evidence="1">
    <location>
        <begin position="51"/>
        <end position="80"/>
    </location>
</feature>
<feature type="compositionally biased region" description="Polar residues" evidence="1">
    <location>
        <begin position="61"/>
        <end position="74"/>
    </location>
</feature>
<dbReference type="AlphaFoldDB" id="A0A0K2GG87"/>
<dbReference type="KEGG" id="nmv:NITMOv2_3573"/>
<dbReference type="STRING" id="42253.NITMOv2_3573"/>
<organism evidence="2 3">
    <name type="scientific">Nitrospira moscoviensis</name>
    <dbReference type="NCBI Taxonomy" id="42253"/>
    <lineage>
        <taxon>Bacteria</taxon>
        <taxon>Pseudomonadati</taxon>
        <taxon>Nitrospirota</taxon>
        <taxon>Nitrospiria</taxon>
        <taxon>Nitrospirales</taxon>
        <taxon>Nitrospiraceae</taxon>
        <taxon>Nitrospira</taxon>
    </lineage>
</organism>
<evidence type="ECO:0000313" key="3">
    <source>
        <dbReference type="Proteomes" id="UP000069205"/>
    </source>
</evidence>
<protein>
    <recommendedName>
        <fullName evidence="4">3-keto-disaccharide hydrolase domain-containing protein</fullName>
    </recommendedName>
</protein>
<accession>A0A0K2GG87</accession>
<evidence type="ECO:0000313" key="2">
    <source>
        <dbReference type="EMBL" id="ALA59965.1"/>
    </source>
</evidence>
<sequence length="243" mass="25977">MLVVFGMSVAGGEPHTFAVQRETQEEKEANLKKQATGGLFHKWTFDKDEINKPPAGFGGRSSDQAQPATWSVQPDETAPSRPNVLAVASSCTGCRQLLLAEGLDYEYPDVTVRFRGGDGAAAIGGIAFGAKDAANFYAGVVDLKGSTVQVIRVVDGREAVLAQAPVKLKPVDWHTLRVQRNTIISKDFIETFVDGTLVLSVEDQTLGLGQVGLLASGNSSLFFDSFHAVPLFSHRPLSAPAAY</sequence>
<dbReference type="OrthoDB" id="9776436at2"/>
<evidence type="ECO:0008006" key="4">
    <source>
        <dbReference type="Google" id="ProtNLM"/>
    </source>
</evidence>
<gene>
    <name evidence="2" type="ORF">NITMOv2_3573</name>
</gene>
<dbReference type="RefSeq" id="WP_053380891.1">
    <property type="nucleotide sequence ID" value="NZ_CP011801.1"/>
</dbReference>
<evidence type="ECO:0000256" key="1">
    <source>
        <dbReference type="SAM" id="MobiDB-lite"/>
    </source>
</evidence>
<name>A0A0K2GG87_NITMO</name>
<dbReference type="EMBL" id="CP011801">
    <property type="protein sequence ID" value="ALA59965.1"/>
    <property type="molecule type" value="Genomic_DNA"/>
</dbReference>